<protein>
    <recommendedName>
        <fullName evidence="4">Kazal-like domain-containing protein</fullName>
    </recommendedName>
</protein>
<comment type="caution">
    <text evidence="5">The sequence shown here is derived from an EMBL/GenBank/DDBJ whole genome shotgun (WGS) entry which is preliminary data.</text>
</comment>
<dbReference type="SMART" id="SM00280">
    <property type="entry name" value="KAZAL"/>
    <property type="match status" value="1"/>
</dbReference>
<dbReference type="Gene3D" id="3.30.60.30">
    <property type="match status" value="1"/>
</dbReference>
<proteinExistence type="predicted"/>
<keyword evidence="6" id="KW-1185">Reference proteome</keyword>
<keyword evidence="1" id="KW-0646">Protease inhibitor</keyword>
<dbReference type="GO" id="GO:0004867">
    <property type="term" value="F:serine-type endopeptidase inhibitor activity"/>
    <property type="evidence" value="ECO:0007669"/>
    <property type="project" value="UniProtKB-KW"/>
</dbReference>
<sequence length="75" mass="8468">MYAHDKLFFLTQTVAVSDGVREPDLPIMCPMIYKPVCGSDGKTYGNECELYAARMESNTEIFIVKQGRCDEDLLV</sequence>
<dbReference type="Pfam" id="PF00050">
    <property type="entry name" value="Kazal_1"/>
    <property type="match status" value="1"/>
</dbReference>
<evidence type="ECO:0000256" key="3">
    <source>
        <dbReference type="ARBA" id="ARBA00023157"/>
    </source>
</evidence>
<dbReference type="InterPro" id="IPR050653">
    <property type="entry name" value="Prot_Inhib_GrowthFact_Antg"/>
</dbReference>
<dbReference type="Proteomes" id="UP001479290">
    <property type="component" value="Unassembled WGS sequence"/>
</dbReference>
<name>A0AAW1ZRT5_CULAL</name>
<gene>
    <name evidence="5" type="ORF">ABG768_006129</name>
</gene>
<dbReference type="AlphaFoldDB" id="A0AAW1ZRT5"/>
<evidence type="ECO:0000313" key="5">
    <source>
        <dbReference type="EMBL" id="KAK9962890.1"/>
    </source>
</evidence>
<dbReference type="PROSITE" id="PS51465">
    <property type="entry name" value="KAZAL_2"/>
    <property type="match status" value="1"/>
</dbReference>
<dbReference type="PRINTS" id="PR00290">
    <property type="entry name" value="KAZALINHBTR"/>
</dbReference>
<dbReference type="PANTHER" id="PTHR10913">
    <property type="entry name" value="FOLLISTATIN-RELATED"/>
    <property type="match status" value="1"/>
</dbReference>
<dbReference type="GO" id="GO:0030154">
    <property type="term" value="P:cell differentiation"/>
    <property type="evidence" value="ECO:0007669"/>
    <property type="project" value="TreeGrafter"/>
</dbReference>
<dbReference type="InterPro" id="IPR002350">
    <property type="entry name" value="Kazal_dom"/>
</dbReference>
<organism evidence="5 6">
    <name type="scientific">Culter alburnus</name>
    <name type="common">Topmouth culter</name>
    <dbReference type="NCBI Taxonomy" id="194366"/>
    <lineage>
        <taxon>Eukaryota</taxon>
        <taxon>Metazoa</taxon>
        <taxon>Chordata</taxon>
        <taxon>Craniata</taxon>
        <taxon>Vertebrata</taxon>
        <taxon>Euteleostomi</taxon>
        <taxon>Actinopterygii</taxon>
        <taxon>Neopterygii</taxon>
        <taxon>Teleostei</taxon>
        <taxon>Ostariophysi</taxon>
        <taxon>Cypriniformes</taxon>
        <taxon>Xenocyprididae</taxon>
        <taxon>Xenocypridinae</taxon>
        <taxon>Culter</taxon>
    </lineage>
</organism>
<evidence type="ECO:0000256" key="1">
    <source>
        <dbReference type="ARBA" id="ARBA00022690"/>
    </source>
</evidence>
<keyword evidence="3" id="KW-1015">Disulfide bond</keyword>
<dbReference type="GO" id="GO:0005576">
    <property type="term" value="C:extracellular region"/>
    <property type="evidence" value="ECO:0007669"/>
    <property type="project" value="TreeGrafter"/>
</dbReference>
<evidence type="ECO:0000313" key="6">
    <source>
        <dbReference type="Proteomes" id="UP001479290"/>
    </source>
</evidence>
<dbReference type="CDD" id="cd01327">
    <property type="entry name" value="KAZAL_PSTI"/>
    <property type="match status" value="1"/>
</dbReference>
<feature type="domain" description="Kazal-like" evidence="4">
    <location>
        <begin position="19"/>
        <end position="71"/>
    </location>
</feature>
<accession>A0AAW1ZRT5</accession>
<evidence type="ECO:0000256" key="2">
    <source>
        <dbReference type="ARBA" id="ARBA00022900"/>
    </source>
</evidence>
<dbReference type="PANTHER" id="PTHR10913:SF45">
    <property type="entry name" value="FOLLISTATIN, ISOFORM A-RELATED"/>
    <property type="match status" value="1"/>
</dbReference>
<dbReference type="InterPro" id="IPR001239">
    <property type="entry name" value="Prot_inh_Kazal-m"/>
</dbReference>
<reference evidence="5 6" key="1">
    <citation type="submission" date="2024-05" db="EMBL/GenBank/DDBJ databases">
        <title>A high-quality chromosomal-level genome assembly of Topmouth culter (Culter alburnus).</title>
        <authorList>
            <person name="Zhao H."/>
        </authorList>
    </citation>
    <scope>NUCLEOTIDE SEQUENCE [LARGE SCALE GENOMIC DNA]</scope>
    <source>
        <strain evidence="5">CATC2023</strain>
        <tissue evidence="5">Muscle</tissue>
    </source>
</reference>
<evidence type="ECO:0000259" key="4">
    <source>
        <dbReference type="PROSITE" id="PS51465"/>
    </source>
</evidence>
<dbReference type="FunFam" id="3.30.60.30:FF:000067">
    <property type="entry name" value="Thrombin inhibitor rhodniin"/>
    <property type="match status" value="1"/>
</dbReference>
<keyword evidence="2" id="KW-0722">Serine protease inhibitor</keyword>
<dbReference type="EMBL" id="JAWDJR010000014">
    <property type="protein sequence ID" value="KAK9962890.1"/>
    <property type="molecule type" value="Genomic_DNA"/>
</dbReference>
<dbReference type="InterPro" id="IPR036058">
    <property type="entry name" value="Kazal_dom_sf"/>
</dbReference>
<dbReference type="SUPFAM" id="SSF100895">
    <property type="entry name" value="Kazal-type serine protease inhibitors"/>
    <property type="match status" value="1"/>
</dbReference>